<name>A0A4Y2IQD6_ARAVE</name>
<organism evidence="1 2">
    <name type="scientific">Araneus ventricosus</name>
    <name type="common">Orbweaver spider</name>
    <name type="synonym">Epeira ventricosa</name>
    <dbReference type="NCBI Taxonomy" id="182803"/>
    <lineage>
        <taxon>Eukaryota</taxon>
        <taxon>Metazoa</taxon>
        <taxon>Ecdysozoa</taxon>
        <taxon>Arthropoda</taxon>
        <taxon>Chelicerata</taxon>
        <taxon>Arachnida</taxon>
        <taxon>Araneae</taxon>
        <taxon>Araneomorphae</taxon>
        <taxon>Entelegynae</taxon>
        <taxon>Araneoidea</taxon>
        <taxon>Araneidae</taxon>
        <taxon>Araneus</taxon>
    </lineage>
</organism>
<evidence type="ECO:0000313" key="2">
    <source>
        <dbReference type="Proteomes" id="UP000499080"/>
    </source>
</evidence>
<evidence type="ECO:0000313" key="1">
    <source>
        <dbReference type="EMBL" id="GBM80071.1"/>
    </source>
</evidence>
<comment type="caution">
    <text evidence="1">The sequence shown here is derived from an EMBL/GenBank/DDBJ whole genome shotgun (WGS) entry which is preliminary data.</text>
</comment>
<keyword evidence="2" id="KW-1185">Reference proteome</keyword>
<dbReference type="EMBL" id="BGPR01002858">
    <property type="protein sequence ID" value="GBM80071.1"/>
    <property type="molecule type" value="Genomic_DNA"/>
</dbReference>
<protein>
    <submittedName>
        <fullName evidence="1">Uncharacterized protein</fullName>
    </submittedName>
</protein>
<dbReference type="Proteomes" id="UP000499080">
    <property type="component" value="Unassembled WGS sequence"/>
</dbReference>
<accession>A0A4Y2IQD6</accession>
<reference evidence="1 2" key="1">
    <citation type="journal article" date="2019" name="Sci. Rep.">
        <title>Orb-weaving spider Araneus ventricosus genome elucidates the spidroin gene catalogue.</title>
        <authorList>
            <person name="Kono N."/>
            <person name="Nakamura H."/>
            <person name="Ohtoshi R."/>
            <person name="Moran D.A.P."/>
            <person name="Shinohara A."/>
            <person name="Yoshida Y."/>
            <person name="Fujiwara M."/>
            <person name="Mori M."/>
            <person name="Tomita M."/>
            <person name="Arakawa K."/>
        </authorList>
    </citation>
    <scope>NUCLEOTIDE SEQUENCE [LARGE SCALE GENOMIC DNA]</scope>
</reference>
<proteinExistence type="predicted"/>
<sequence>MRSTLFGSHVLVADWRHNLNPLTPKPAITVHATSILVRRISAGYCSESGEKAVRRVVIKGSHGVEIRDERSSIHIFHPRSEEKRENGVGESISPIH</sequence>
<dbReference type="AlphaFoldDB" id="A0A4Y2IQD6"/>
<gene>
    <name evidence="1" type="ORF">AVEN_227810_1</name>
</gene>